<protein>
    <submittedName>
        <fullName evidence="1">Uncharacterized protein</fullName>
    </submittedName>
</protein>
<reference evidence="1" key="1">
    <citation type="submission" date="2022-10" db="EMBL/GenBank/DDBJ databases">
        <title>The complete genomes of actinobacterial strains from the NBC collection.</title>
        <authorList>
            <person name="Joergensen T.S."/>
            <person name="Alvarez Arevalo M."/>
            <person name="Sterndorff E.B."/>
            <person name="Faurdal D."/>
            <person name="Vuksanovic O."/>
            <person name="Mourched A.-S."/>
            <person name="Charusanti P."/>
            <person name="Shaw S."/>
            <person name="Blin K."/>
            <person name="Weber T."/>
        </authorList>
    </citation>
    <scope>NUCLEOTIDE SEQUENCE</scope>
    <source>
        <strain evidence="1">NBC_00093</strain>
    </source>
</reference>
<name>A0AAU2ABE9_9ACTN</name>
<proteinExistence type="predicted"/>
<dbReference type="AlphaFoldDB" id="A0AAU2ABE9"/>
<sequence>MSVTDRSTSRDTALEEAFGASVGELYAQAAHSESGAALHRALELRSFLALAEEQVVRVRDRVRTSMSAGRDLGELSAEDLRMDAQWLEAALAGRNGYVAALDDLLRTMPAPGQRPTRPVQFAQPKITVIAPPVPGAGAVRTRRS</sequence>
<accession>A0AAU2ABE9</accession>
<dbReference type="EMBL" id="CP108222">
    <property type="protein sequence ID" value="WTT22049.1"/>
    <property type="molecule type" value="Genomic_DNA"/>
</dbReference>
<evidence type="ECO:0000313" key="1">
    <source>
        <dbReference type="EMBL" id="WTT22049.1"/>
    </source>
</evidence>
<organism evidence="1">
    <name type="scientific">Streptomyces sp. NBC_00093</name>
    <dbReference type="NCBI Taxonomy" id="2975649"/>
    <lineage>
        <taxon>Bacteria</taxon>
        <taxon>Bacillati</taxon>
        <taxon>Actinomycetota</taxon>
        <taxon>Actinomycetes</taxon>
        <taxon>Kitasatosporales</taxon>
        <taxon>Streptomycetaceae</taxon>
        <taxon>Streptomyces</taxon>
    </lineage>
</organism>
<gene>
    <name evidence="1" type="ORF">OHA22_44215</name>
</gene>